<dbReference type="EMBL" id="JAAGME010000568">
    <property type="protein sequence ID" value="NEB67983.1"/>
    <property type="molecule type" value="Genomic_DNA"/>
</dbReference>
<dbReference type="Proteomes" id="UP000471648">
    <property type="component" value="Unassembled WGS sequence"/>
</dbReference>
<name>A0A6N9V5R5_STRMI</name>
<accession>A0A6N9V5R5</accession>
<gene>
    <name evidence="1" type="ORF">G3I39_13135</name>
</gene>
<dbReference type="AlphaFoldDB" id="A0A6N9V5R5"/>
<evidence type="ECO:0000313" key="1">
    <source>
        <dbReference type="EMBL" id="NEB67983.1"/>
    </source>
</evidence>
<sequence>MTFEDRTGSTGADEGSWRRVALPVPRLSRLARGGDLISRPGTYIGSGLAAWVATGGTQGESTWATVILALAVIAADVLRTHRCSCARQRGRNR</sequence>
<organism evidence="1 2">
    <name type="scientific">Streptomyces microflavus</name>
    <name type="common">Streptomyces lipmanii</name>
    <dbReference type="NCBI Taxonomy" id="1919"/>
    <lineage>
        <taxon>Bacteria</taxon>
        <taxon>Bacillati</taxon>
        <taxon>Actinomycetota</taxon>
        <taxon>Actinomycetes</taxon>
        <taxon>Kitasatosporales</taxon>
        <taxon>Streptomycetaceae</taxon>
        <taxon>Streptomyces</taxon>
    </lineage>
</organism>
<reference evidence="1 2" key="1">
    <citation type="submission" date="2020-01" db="EMBL/GenBank/DDBJ databases">
        <title>Insect and environment-associated Actinomycetes.</title>
        <authorList>
            <person name="Currrie C."/>
            <person name="Chevrette M."/>
            <person name="Carlson C."/>
            <person name="Stubbendieck R."/>
            <person name="Wendt-Pienkowski E."/>
        </authorList>
    </citation>
    <scope>NUCLEOTIDE SEQUENCE [LARGE SCALE GENOMIC DNA]</scope>
    <source>
        <strain evidence="1 2">SID14438</strain>
    </source>
</reference>
<evidence type="ECO:0000313" key="2">
    <source>
        <dbReference type="Proteomes" id="UP000471648"/>
    </source>
</evidence>
<protein>
    <submittedName>
        <fullName evidence="1">Uncharacterized protein</fullName>
    </submittedName>
</protein>
<proteinExistence type="predicted"/>
<comment type="caution">
    <text evidence="1">The sequence shown here is derived from an EMBL/GenBank/DDBJ whole genome shotgun (WGS) entry which is preliminary data.</text>
</comment>
<dbReference type="RefSeq" id="WP_164357241.1">
    <property type="nucleotide sequence ID" value="NZ_JAAGME010000568.1"/>
</dbReference>